<dbReference type="SUPFAM" id="SSF52540">
    <property type="entry name" value="P-loop containing nucleoside triphosphate hydrolases"/>
    <property type="match status" value="3"/>
</dbReference>
<dbReference type="CDD" id="cd00060">
    <property type="entry name" value="FHA"/>
    <property type="match status" value="1"/>
</dbReference>
<dbReference type="InterPro" id="IPR050206">
    <property type="entry name" value="FtsK/SpoIIIE/SftA"/>
</dbReference>
<reference evidence="10" key="1">
    <citation type="journal article" date="2019" name="Int. J. Syst. Evol. Microbiol.">
        <title>The Global Catalogue of Microorganisms (GCM) 10K type strain sequencing project: providing services to taxonomists for standard genome sequencing and annotation.</title>
        <authorList>
            <consortium name="The Broad Institute Genomics Platform"/>
            <consortium name="The Broad Institute Genome Sequencing Center for Infectious Disease"/>
            <person name="Wu L."/>
            <person name="Ma J."/>
        </authorList>
    </citation>
    <scope>NUCLEOTIDE SEQUENCE [LARGE SCALE GENOMIC DNA]</scope>
    <source>
        <strain evidence="10">JCM 15614</strain>
    </source>
</reference>
<dbReference type="CDD" id="cd01127">
    <property type="entry name" value="TrwB_TraG_TraD_VirD4"/>
    <property type="match status" value="1"/>
</dbReference>
<evidence type="ECO:0000256" key="2">
    <source>
        <dbReference type="ARBA" id="ARBA00022741"/>
    </source>
</evidence>
<protein>
    <submittedName>
        <fullName evidence="9">FtsK/SpoIIIE domain-containing protein</fullName>
    </submittedName>
</protein>
<dbReference type="Proteomes" id="UP001499924">
    <property type="component" value="Unassembled WGS sequence"/>
</dbReference>
<feature type="binding site" evidence="4">
    <location>
        <begin position="645"/>
        <end position="652"/>
    </location>
    <ligand>
        <name>ATP</name>
        <dbReference type="ChEBI" id="CHEBI:30616"/>
    </ligand>
</feature>
<dbReference type="Pfam" id="PF16697">
    <property type="entry name" value="Yop-YscD_cpl"/>
    <property type="match status" value="1"/>
</dbReference>
<dbReference type="SMART" id="SM00382">
    <property type="entry name" value="AAA"/>
    <property type="match status" value="3"/>
</dbReference>
<dbReference type="RefSeq" id="WP_344686508.1">
    <property type="nucleotide sequence ID" value="NZ_BAAAVV010000001.1"/>
</dbReference>
<feature type="domain" description="FtsK" evidence="8">
    <location>
        <begin position="942"/>
        <end position="1121"/>
    </location>
</feature>
<evidence type="ECO:0000256" key="4">
    <source>
        <dbReference type="PROSITE-ProRule" id="PRU00289"/>
    </source>
</evidence>
<evidence type="ECO:0000256" key="3">
    <source>
        <dbReference type="ARBA" id="ARBA00022840"/>
    </source>
</evidence>
<dbReference type="InterPro" id="IPR027417">
    <property type="entry name" value="P-loop_NTPase"/>
</dbReference>
<dbReference type="PROSITE" id="PS50006">
    <property type="entry name" value="FHA_DOMAIN"/>
    <property type="match status" value="1"/>
</dbReference>
<feature type="transmembrane region" description="Helical" evidence="6">
    <location>
        <begin position="264"/>
        <end position="281"/>
    </location>
</feature>
<evidence type="ECO:0000256" key="5">
    <source>
        <dbReference type="SAM" id="MobiDB-lite"/>
    </source>
</evidence>
<name>A0ABP6NNA3_9ACTN</name>
<dbReference type="InterPro" id="IPR002543">
    <property type="entry name" value="FtsK_dom"/>
</dbReference>
<dbReference type="SUPFAM" id="SSF49879">
    <property type="entry name" value="SMAD/FHA domain"/>
    <property type="match status" value="1"/>
</dbReference>
<dbReference type="PANTHER" id="PTHR22683:SF1">
    <property type="entry name" value="TYPE VII SECRETION SYSTEM PROTEIN ESSC"/>
    <property type="match status" value="1"/>
</dbReference>
<evidence type="ECO:0000256" key="1">
    <source>
        <dbReference type="ARBA" id="ARBA00022553"/>
    </source>
</evidence>
<gene>
    <name evidence="9" type="ORF">GCM10010531_00870</name>
</gene>
<dbReference type="PANTHER" id="PTHR22683">
    <property type="entry name" value="SPORULATION PROTEIN RELATED"/>
    <property type="match status" value="1"/>
</dbReference>
<feature type="transmembrane region" description="Helical" evidence="6">
    <location>
        <begin position="240"/>
        <end position="258"/>
    </location>
</feature>
<keyword evidence="6" id="KW-1133">Transmembrane helix</keyword>
<keyword evidence="2 4" id="KW-0547">Nucleotide-binding</keyword>
<evidence type="ECO:0000313" key="9">
    <source>
        <dbReference type="EMBL" id="GAA3153729.1"/>
    </source>
</evidence>
<keyword evidence="6" id="KW-0472">Membrane</keyword>
<dbReference type="InterPro" id="IPR008984">
    <property type="entry name" value="SMAD_FHA_dom_sf"/>
</dbReference>
<keyword evidence="10" id="KW-1185">Reference proteome</keyword>
<keyword evidence="1" id="KW-0597">Phosphoprotein</keyword>
<dbReference type="Gene3D" id="2.60.200.20">
    <property type="match status" value="1"/>
</dbReference>
<dbReference type="SMART" id="SM00240">
    <property type="entry name" value="FHA"/>
    <property type="match status" value="1"/>
</dbReference>
<accession>A0ABP6NNA3</accession>
<dbReference type="InterPro" id="IPR032030">
    <property type="entry name" value="YscD_cytoplasmic_dom"/>
</dbReference>
<keyword evidence="6" id="KW-0812">Transmembrane</keyword>
<organism evidence="9 10">
    <name type="scientific">Blastococcus jejuensis</name>
    <dbReference type="NCBI Taxonomy" id="351224"/>
    <lineage>
        <taxon>Bacteria</taxon>
        <taxon>Bacillati</taxon>
        <taxon>Actinomycetota</taxon>
        <taxon>Actinomycetes</taxon>
        <taxon>Geodermatophilales</taxon>
        <taxon>Geodermatophilaceae</taxon>
        <taxon>Blastococcus</taxon>
    </lineage>
</organism>
<sequence length="1392" mass="143374">MTATPSDPPAPSPGTRCWTLFAADGAVDVELTAPDSASLGTVLPALARALGVPVDGIWDGSVRLPEDLPISVPALAHGALLGLGRPVPPAWRARRSSALELHVVGGPEAGRTLPLGQGRHVLGRGGEATVVVEDPDVSRRHVAVQVGGGRITVADLGSTNGSRLGDVELDAEPRPWPVGAVLRLGGTAMTIAGPGQSSASLAAGPGGRHRLRPSPRLEPPIPDVEVAFPRAPEPPPSRRLAWAAIALPAVAGVLMAWLLSAPTFLFFALLSPVVALGTWLSERWTGRRTGRRTAASHAVEVLAADTRLDEAVRAHVGALQRTHPDLATLTAAARRRTDVLWSRTLGASGALGVRLGTGTGPTGVTRVDGDGTRRRQTAPDAPVVVDLARDGGLAVIGPVDVATGVLRAVVAQLTALHPPGQVELILLADTAGLARWAWARWLPHLSPTSVHVQAHGRPEADDELLRRFSALLAARRSAAERTAGPPRSQAVVLVDRPLDPRLVALLREARDAGVAVLTSAVSADTLPVGLAVSLRLSGETGDAAVLSRSGLPDVHVAAVDRLPPATAARFARDLAALAPADTVGILPRAVRLLELPSAGVGFDADGLTGSWSRSRDRLQVAVGRTADGPYAVDLVRSGPHVLVAGTTGSGKSELLQTLIAGLALAHPPDRCSFLLVDYKGGAAFAEAAALPHTVGVVTDLDGQTTARALRSLTAELARRESILAAHRVPDIAALPDAVELARLVIVVDEFATLAEELPSFVPGLVSIAQRGRSLGVHLVLATQRPSGVVSPEIRANCTLRICLRTTDEADSRDVLGTPSAAHLPIDVPGRAYVRVGSAEPTAVQVARVAATAPRAAADGPRVRRWTWPVPAADPPPESPGPTDLARLTAAIEQLTAATGTRRPHRPWCPPLPDRITAPELPQGTTAAVLPLGLVDLPDTQAQAALELDLAIGGTWLVIGGPGSGRSTVLRTVLREAVTRSGPDDLHVHVIETGGGSLGEEAAALPHTGTVISGADHLRTARLVERLADQVATRRAGPGGGAAPRILLLVDGIEELTTILEDADPGHGSTTLSRLLRDGAAAGLTCVVTADRAVPGGRLAALARQRLVLPLPDRADYAVAGVPPRAVPGHRPPGRALVGEDALECQLALPREPAHDAAHPPRTGPAPLRIPELPVDPVLPLPSAPIATSDRPLLLPIGPGGDEGAPLTVDLARTGGLLVAGPPGSGRTATLDAFVRHLLAAGVPVLRLGDPPSALRPAGDALERWADPADAAAVRTWMAALPPGTGVLVADDVATPTDHAALSAVTATAGPGRTALIAAGHAAQLSAHYQGPIAALRRARVGLLLCPGPGDADLLGIRLPRTPLPARAGAGWLVSGSRTERVQVARHRGHGPS</sequence>
<dbReference type="EMBL" id="BAAAVV010000001">
    <property type="protein sequence ID" value="GAA3153729.1"/>
    <property type="molecule type" value="Genomic_DNA"/>
</dbReference>
<evidence type="ECO:0000313" key="10">
    <source>
        <dbReference type="Proteomes" id="UP001499924"/>
    </source>
</evidence>
<dbReference type="Gene3D" id="3.40.50.300">
    <property type="entry name" value="P-loop containing nucleotide triphosphate hydrolases"/>
    <property type="match status" value="4"/>
</dbReference>
<feature type="domain" description="FHA" evidence="7">
    <location>
        <begin position="120"/>
        <end position="169"/>
    </location>
</feature>
<evidence type="ECO:0000259" key="8">
    <source>
        <dbReference type="PROSITE" id="PS50901"/>
    </source>
</evidence>
<dbReference type="Pfam" id="PF01580">
    <property type="entry name" value="FtsK_SpoIIIE"/>
    <property type="match status" value="2"/>
</dbReference>
<dbReference type="InterPro" id="IPR000253">
    <property type="entry name" value="FHA_dom"/>
</dbReference>
<dbReference type="PROSITE" id="PS50901">
    <property type="entry name" value="FTSK"/>
    <property type="match status" value="2"/>
</dbReference>
<feature type="binding site" evidence="4">
    <location>
        <begin position="959"/>
        <end position="966"/>
    </location>
    <ligand>
        <name>ATP</name>
        <dbReference type="ChEBI" id="CHEBI:30616"/>
    </ligand>
</feature>
<comment type="caution">
    <text evidence="9">The sequence shown here is derived from an EMBL/GenBank/DDBJ whole genome shotgun (WGS) entry which is preliminary data.</text>
</comment>
<proteinExistence type="predicted"/>
<feature type="region of interest" description="Disordered" evidence="5">
    <location>
        <begin position="196"/>
        <end position="221"/>
    </location>
</feature>
<dbReference type="InterPro" id="IPR003593">
    <property type="entry name" value="AAA+_ATPase"/>
</dbReference>
<evidence type="ECO:0000259" key="7">
    <source>
        <dbReference type="PROSITE" id="PS50006"/>
    </source>
</evidence>
<evidence type="ECO:0000256" key="6">
    <source>
        <dbReference type="SAM" id="Phobius"/>
    </source>
</evidence>
<feature type="domain" description="FtsK" evidence="8">
    <location>
        <begin position="627"/>
        <end position="812"/>
    </location>
</feature>
<keyword evidence="3 4" id="KW-0067">ATP-binding</keyword>